<proteinExistence type="predicted"/>
<dbReference type="Proteomes" id="UP000663873">
    <property type="component" value="Unassembled WGS sequence"/>
</dbReference>
<sequence length="69" mass="7695">MIFNNINNNSVHNVQNIVTIHTESVDMLTLSNQTATSTTVISNKQRHNDISLIILSISLTSVILYLPIM</sequence>
<name>A0A821YYI8_9BILA</name>
<keyword evidence="1" id="KW-0472">Membrane</keyword>
<evidence type="ECO:0000313" key="3">
    <source>
        <dbReference type="Proteomes" id="UP000663873"/>
    </source>
</evidence>
<feature type="transmembrane region" description="Helical" evidence="1">
    <location>
        <begin position="50"/>
        <end position="68"/>
    </location>
</feature>
<evidence type="ECO:0000313" key="2">
    <source>
        <dbReference type="EMBL" id="CAF4972633.1"/>
    </source>
</evidence>
<protein>
    <submittedName>
        <fullName evidence="2">Uncharacterized protein</fullName>
    </submittedName>
</protein>
<evidence type="ECO:0000256" key="1">
    <source>
        <dbReference type="SAM" id="Phobius"/>
    </source>
</evidence>
<keyword evidence="3" id="KW-1185">Reference proteome</keyword>
<accession>A0A821YYI8</accession>
<dbReference type="EMBL" id="CAJOBP010099744">
    <property type="protein sequence ID" value="CAF4972633.1"/>
    <property type="molecule type" value="Genomic_DNA"/>
</dbReference>
<dbReference type="AlphaFoldDB" id="A0A821YYI8"/>
<feature type="non-terminal residue" evidence="2">
    <location>
        <position position="69"/>
    </location>
</feature>
<reference evidence="2" key="1">
    <citation type="submission" date="2021-02" db="EMBL/GenBank/DDBJ databases">
        <authorList>
            <person name="Nowell W R."/>
        </authorList>
    </citation>
    <scope>NUCLEOTIDE SEQUENCE</scope>
</reference>
<keyword evidence="1" id="KW-1133">Transmembrane helix</keyword>
<organism evidence="2 3">
    <name type="scientific">Rotaria socialis</name>
    <dbReference type="NCBI Taxonomy" id="392032"/>
    <lineage>
        <taxon>Eukaryota</taxon>
        <taxon>Metazoa</taxon>
        <taxon>Spiralia</taxon>
        <taxon>Gnathifera</taxon>
        <taxon>Rotifera</taxon>
        <taxon>Eurotatoria</taxon>
        <taxon>Bdelloidea</taxon>
        <taxon>Philodinida</taxon>
        <taxon>Philodinidae</taxon>
        <taxon>Rotaria</taxon>
    </lineage>
</organism>
<keyword evidence="1" id="KW-0812">Transmembrane</keyword>
<comment type="caution">
    <text evidence="2">The sequence shown here is derived from an EMBL/GenBank/DDBJ whole genome shotgun (WGS) entry which is preliminary data.</text>
</comment>
<gene>
    <name evidence="2" type="ORF">UJA718_LOCUS48845</name>
</gene>